<proteinExistence type="predicted"/>
<feature type="compositionally biased region" description="Basic and acidic residues" evidence="1">
    <location>
        <begin position="96"/>
        <end position="121"/>
    </location>
</feature>
<feature type="signal peptide" evidence="2">
    <location>
        <begin position="1"/>
        <end position="25"/>
    </location>
</feature>
<evidence type="ECO:0000256" key="1">
    <source>
        <dbReference type="SAM" id="MobiDB-lite"/>
    </source>
</evidence>
<keyword evidence="4" id="KW-1185">Reference proteome</keyword>
<keyword evidence="2" id="KW-0732">Signal</keyword>
<reference evidence="3" key="2">
    <citation type="submission" date="2015-03" db="UniProtKB">
        <authorList>
            <consortium name="EnsemblPlants"/>
        </authorList>
    </citation>
    <scope>IDENTIFICATION</scope>
</reference>
<evidence type="ECO:0000313" key="4">
    <source>
        <dbReference type="Proteomes" id="UP000026960"/>
    </source>
</evidence>
<dbReference type="HOGENOM" id="CLU_2053278_0_0_1"/>
<dbReference type="EnsemblPlants" id="OBART11G03650.1">
    <property type="protein sequence ID" value="OBART11G03650.1"/>
    <property type="gene ID" value="OBART11G03650"/>
</dbReference>
<evidence type="ECO:0000313" key="3">
    <source>
        <dbReference type="EnsemblPlants" id="OBART11G03650.1"/>
    </source>
</evidence>
<sequence>MPWLQSATVVVIIIIIIMIAATVNATPEADGGKSAPPGAGVVDTPIPKIGAAETVAPQADVVVVAATVATGSAAAELPTAGRSRSCRLSATPSRHRPFDETEREREDRIREERWMSVGDKG</sequence>
<dbReference type="Proteomes" id="UP000026960">
    <property type="component" value="Chromosome 11"/>
</dbReference>
<reference evidence="3" key="1">
    <citation type="journal article" date="2009" name="Rice">
        <title>De Novo Next Generation Sequencing of Plant Genomes.</title>
        <authorList>
            <person name="Rounsley S."/>
            <person name="Marri P.R."/>
            <person name="Yu Y."/>
            <person name="He R."/>
            <person name="Sisneros N."/>
            <person name="Goicoechea J.L."/>
            <person name="Lee S.J."/>
            <person name="Angelova A."/>
            <person name="Kudrna D."/>
            <person name="Luo M."/>
            <person name="Affourtit J."/>
            <person name="Desany B."/>
            <person name="Knight J."/>
            <person name="Niazi F."/>
            <person name="Egholm M."/>
            <person name="Wing R.A."/>
        </authorList>
    </citation>
    <scope>NUCLEOTIDE SEQUENCE [LARGE SCALE GENOMIC DNA]</scope>
    <source>
        <strain evidence="3">cv. IRGC 105608</strain>
    </source>
</reference>
<evidence type="ECO:0008006" key="5">
    <source>
        <dbReference type="Google" id="ProtNLM"/>
    </source>
</evidence>
<dbReference type="AlphaFoldDB" id="A0A0D3HIF1"/>
<evidence type="ECO:0000256" key="2">
    <source>
        <dbReference type="SAM" id="SignalP"/>
    </source>
</evidence>
<dbReference type="Gramene" id="OBART11G03650.1">
    <property type="protein sequence ID" value="OBART11G03650.1"/>
    <property type="gene ID" value="OBART11G03650"/>
</dbReference>
<name>A0A0D3HIF1_9ORYZ</name>
<accession>A0A0D3HIF1</accession>
<dbReference type="PaxDb" id="65489-OBART11G03650.1"/>
<organism evidence="3">
    <name type="scientific">Oryza barthii</name>
    <dbReference type="NCBI Taxonomy" id="65489"/>
    <lineage>
        <taxon>Eukaryota</taxon>
        <taxon>Viridiplantae</taxon>
        <taxon>Streptophyta</taxon>
        <taxon>Embryophyta</taxon>
        <taxon>Tracheophyta</taxon>
        <taxon>Spermatophyta</taxon>
        <taxon>Magnoliopsida</taxon>
        <taxon>Liliopsida</taxon>
        <taxon>Poales</taxon>
        <taxon>Poaceae</taxon>
        <taxon>BOP clade</taxon>
        <taxon>Oryzoideae</taxon>
        <taxon>Oryzeae</taxon>
        <taxon>Oryzinae</taxon>
        <taxon>Oryza</taxon>
    </lineage>
</organism>
<protein>
    <recommendedName>
        <fullName evidence="5">Secreted protein</fullName>
    </recommendedName>
</protein>
<feature type="region of interest" description="Disordered" evidence="1">
    <location>
        <begin position="74"/>
        <end position="121"/>
    </location>
</feature>
<feature type="chain" id="PRO_5002273404" description="Secreted protein" evidence="2">
    <location>
        <begin position="26"/>
        <end position="121"/>
    </location>
</feature>